<dbReference type="PROSITE" id="PS50110">
    <property type="entry name" value="RESPONSE_REGULATORY"/>
    <property type="match status" value="1"/>
</dbReference>
<dbReference type="RefSeq" id="WP_307235599.1">
    <property type="nucleotide sequence ID" value="NZ_JAUSUZ010000001.1"/>
</dbReference>
<feature type="domain" description="Response regulatory" evidence="3">
    <location>
        <begin position="32"/>
        <end position="148"/>
    </location>
</feature>
<evidence type="ECO:0000256" key="2">
    <source>
        <dbReference type="PROSITE-ProRule" id="PRU00169"/>
    </source>
</evidence>
<comment type="caution">
    <text evidence="4">The sequence shown here is derived from an EMBL/GenBank/DDBJ whole genome shotgun (WGS) entry which is preliminary data.</text>
</comment>
<accession>A0AAE3VWG7</accession>
<sequence>MRQTTMPYLTSAFIVPATLPEPAPADPSDAPCVLVADDDEDVRALIEFTLEAAGYRVLTTGDGLSALSLAVQHRPQLILLDVVMPGMNGLDICYELRAKPRTTDIPVLMLSGRDAADDIDLGMTLGANYYMTKPFRPQELVNRVQRLLSMP</sequence>
<feature type="modified residue" description="4-aspartylphosphate" evidence="2">
    <location>
        <position position="81"/>
    </location>
</feature>
<keyword evidence="4" id="KW-0238">DNA-binding</keyword>
<evidence type="ECO:0000313" key="5">
    <source>
        <dbReference type="Proteomes" id="UP001240236"/>
    </source>
</evidence>
<protein>
    <submittedName>
        <fullName evidence="4">DNA-binding response OmpR family regulator</fullName>
    </submittedName>
</protein>
<dbReference type="SUPFAM" id="SSF52172">
    <property type="entry name" value="CheY-like"/>
    <property type="match status" value="1"/>
</dbReference>
<dbReference type="PANTHER" id="PTHR44591:SF3">
    <property type="entry name" value="RESPONSE REGULATORY DOMAIN-CONTAINING PROTEIN"/>
    <property type="match status" value="1"/>
</dbReference>
<dbReference type="Pfam" id="PF00072">
    <property type="entry name" value="Response_reg"/>
    <property type="match status" value="1"/>
</dbReference>
<evidence type="ECO:0000313" key="4">
    <source>
        <dbReference type="EMBL" id="MDQ0364300.1"/>
    </source>
</evidence>
<dbReference type="AlphaFoldDB" id="A0AAE3VWG7"/>
<dbReference type="GO" id="GO:0003677">
    <property type="term" value="F:DNA binding"/>
    <property type="evidence" value="ECO:0007669"/>
    <property type="project" value="UniProtKB-KW"/>
</dbReference>
<dbReference type="InterPro" id="IPR050595">
    <property type="entry name" value="Bact_response_regulator"/>
</dbReference>
<dbReference type="Gene3D" id="3.40.50.2300">
    <property type="match status" value="1"/>
</dbReference>
<organism evidence="4 5">
    <name type="scientific">Catenuloplanes indicus</name>
    <dbReference type="NCBI Taxonomy" id="137267"/>
    <lineage>
        <taxon>Bacteria</taxon>
        <taxon>Bacillati</taxon>
        <taxon>Actinomycetota</taxon>
        <taxon>Actinomycetes</taxon>
        <taxon>Micromonosporales</taxon>
        <taxon>Micromonosporaceae</taxon>
        <taxon>Catenuloplanes</taxon>
    </lineage>
</organism>
<dbReference type="SMART" id="SM00448">
    <property type="entry name" value="REC"/>
    <property type="match status" value="1"/>
</dbReference>
<dbReference type="Proteomes" id="UP001240236">
    <property type="component" value="Unassembled WGS sequence"/>
</dbReference>
<gene>
    <name evidence="4" type="ORF">J2S42_000969</name>
</gene>
<proteinExistence type="predicted"/>
<dbReference type="GO" id="GO:0000160">
    <property type="term" value="P:phosphorelay signal transduction system"/>
    <property type="evidence" value="ECO:0007669"/>
    <property type="project" value="InterPro"/>
</dbReference>
<dbReference type="InterPro" id="IPR011006">
    <property type="entry name" value="CheY-like_superfamily"/>
</dbReference>
<reference evidence="4 5" key="1">
    <citation type="submission" date="2023-07" db="EMBL/GenBank/DDBJ databases">
        <title>Sequencing the genomes of 1000 actinobacteria strains.</title>
        <authorList>
            <person name="Klenk H.-P."/>
        </authorList>
    </citation>
    <scope>NUCLEOTIDE SEQUENCE [LARGE SCALE GENOMIC DNA]</scope>
    <source>
        <strain evidence="4 5">DSM 44709</strain>
    </source>
</reference>
<keyword evidence="1 2" id="KW-0597">Phosphoprotein</keyword>
<keyword evidence="5" id="KW-1185">Reference proteome</keyword>
<evidence type="ECO:0000256" key="1">
    <source>
        <dbReference type="ARBA" id="ARBA00022553"/>
    </source>
</evidence>
<name>A0AAE3VWG7_9ACTN</name>
<dbReference type="InterPro" id="IPR001789">
    <property type="entry name" value="Sig_transdc_resp-reg_receiver"/>
</dbReference>
<evidence type="ECO:0000259" key="3">
    <source>
        <dbReference type="PROSITE" id="PS50110"/>
    </source>
</evidence>
<dbReference type="PANTHER" id="PTHR44591">
    <property type="entry name" value="STRESS RESPONSE REGULATOR PROTEIN 1"/>
    <property type="match status" value="1"/>
</dbReference>
<dbReference type="EMBL" id="JAUSUZ010000001">
    <property type="protein sequence ID" value="MDQ0364300.1"/>
    <property type="molecule type" value="Genomic_DNA"/>
</dbReference>